<dbReference type="GO" id="GO:0005886">
    <property type="term" value="C:plasma membrane"/>
    <property type="evidence" value="ECO:0007669"/>
    <property type="project" value="TreeGrafter"/>
</dbReference>
<keyword evidence="9" id="KW-0675">Receptor</keyword>
<keyword evidence="12 14" id="KW-0141">cGMP biosynthesis</keyword>
<dbReference type="EC" id="4.6.1.2" evidence="2 14"/>
<comment type="subcellular location">
    <subcellularLocation>
        <location evidence="1">Membrane</location>
        <topology evidence="1">Single-pass type I membrane protein</topology>
    </subcellularLocation>
</comment>
<dbReference type="PANTHER" id="PTHR11920">
    <property type="entry name" value="GUANYLYL CYCLASE"/>
    <property type="match status" value="1"/>
</dbReference>
<feature type="domain" description="Guanylate cyclase" evidence="17">
    <location>
        <begin position="639"/>
        <end position="769"/>
    </location>
</feature>
<dbReference type="PROSITE" id="PS50011">
    <property type="entry name" value="PROTEIN_KINASE_DOM"/>
    <property type="match status" value="1"/>
</dbReference>
<feature type="domain" description="Protein kinase" evidence="16">
    <location>
        <begin position="298"/>
        <end position="567"/>
    </location>
</feature>
<dbReference type="CDD" id="cd07302">
    <property type="entry name" value="CHD"/>
    <property type="match status" value="1"/>
</dbReference>
<evidence type="ECO:0000256" key="2">
    <source>
        <dbReference type="ARBA" id="ARBA00012202"/>
    </source>
</evidence>
<dbReference type="Gene3D" id="3.30.70.1230">
    <property type="entry name" value="Nucleotide cyclase"/>
    <property type="match status" value="1"/>
</dbReference>
<dbReference type="GO" id="GO:0001653">
    <property type="term" value="F:peptide receptor activity"/>
    <property type="evidence" value="ECO:0007669"/>
    <property type="project" value="TreeGrafter"/>
</dbReference>
<evidence type="ECO:0000256" key="6">
    <source>
        <dbReference type="ARBA" id="ARBA00022989"/>
    </source>
</evidence>
<evidence type="ECO:0000256" key="15">
    <source>
        <dbReference type="SAM" id="Phobius"/>
    </source>
</evidence>
<dbReference type="PANTHER" id="PTHR11920:SF501">
    <property type="entry name" value="GUANYLATE CYCLASE 32E"/>
    <property type="match status" value="1"/>
</dbReference>
<dbReference type="AlphaFoldDB" id="A0A2T7PHB8"/>
<dbReference type="Gene3D" id="6.10.250.780">
    <property type="match status" value="1"/>
</dbReference>
<comment type="catalytic activity">
    <reaction evidence="14">
        <text>GTP = 3',5'-cyclic GMP + diphosphate</text>
        <dbReference type="Rhea" id="RHEA:13665"/>
        <dbReference type="ChEBI" id="CHEBI:33019"/>
        <dbReference type="ChEBI" id="CHEBI:37565"/>
        <dbReference type="ChEBI" id="CHEBI:57746"/>
        <dbReference type="EC" id="4.6.1.2"/>
    </reaction>
</comment>
<comment type="caution">
    <text evidence="18">The sequence shown here is derived from an EMBL/GenBank/DDBJ whole genome shotgun (WGS) entry which is preliminary data.</text>
</comment>
<evidence type="ECO:0000256" key="10">
    <source>
        <dbReference type="ARBA" id="ARBA00023180"/>
    </source>
</evidence>
<dbReference type="Pfam" id="PF00211">
    <property type="entry name" value="Guanylate_cyc"/>
    <property type="match status" value="1"/>
</dbReference>
<evidence type="ECO:0000256" key="8">
    <source>
        <dbReference type="ARBA" id="ARBA00023136"/>
    </source>
</evidence>
<dbReference type="InterPro" id="IPR028082">
    <property type="entry name" value="Peripla_BP_I"/>
</dbReference>
<dbReference type="InterPro" id="IPR001054">
    <property type="entry name" value="A/G_cyclase"/>
</dbReference>
<evidence type="ECO:0000313" key="18">
    <source>
        <dbReference type="EMBL" id="PVD32808.1"/>
    </source>
</evidence>
<dbReference type="SUPFAM" id="SSF55073">
    <property type="entry name" value="Nucleotide cyclase"/>
    <property type="match status" value="1"/>
</dbReference>
<dbReference type="InterPro" id="IPR001245">
    <property type="entry name" value="Ser-Thr/Tyr_kinase_cat_dom"/>
</dbReference>
<protein>
    <recommendedName>
        <fullName evidence="2 14">Guanylate cyclase</fullName>
        <ecNumber evidence="2 14">4.6.1.2</ecNumber>
    </recommendedName>
</protein>
<evidence type="ECO:0000256" key="9">
    <source>
        <dbReference type="ARBA" id="ARBA00023170"/>
    </source>
</evidence>
<dbReference type="InterPro" id="IPR029787">
    <property type="entry name" value="Nucleotide_cyclase"/>
</dbReference>
<dbReference type="SMART" id="SM00044">
    <property type="entry name" value="CYCc"/>
    <property type="match status" value="1"/>
</dbReference>
<dbReference type="OrthoDB" id="1890790at2759"/>
<keyword evidence="8 15" id="KW-0472">Membrane</keyword>
<dbReference type="GO" id="GO:0004016">
    <property type="term" value="F:adenylate cyclase activity"/>
    <property type="evidence" value="ECO:0007669"/>
    <property type="project" value="TreeGrafter"/>
</dbReference>
<dbReference type="GO" id="GO:0005525">
    <property type="term" value="F:GTP binding"/>
    <property type="evidence" value="ECO:0007669"/>
    <property type="project" value="UniProtKB-KW"/>
</dbReference>
<evidence type="ECO:0000256" key="7">
    <source>
        <dbReference type="ARBA" id="ARBA00023134"/>
    </source>
</evidence>
<dbReference type="InterPro" id="IPR011009">
    <property type="entry name" value="Kinase-like_dom_sf"/>
</dbReference>
<name>A0A2T7PHB8_POMCA</name>
<evidence type="ECO:0000256" key="5">
    <source>
        <dbReference type="ARBA" id="ARBA00022741"/>
    </source>
</evidence>
<reference evidence="18 19" key="1">
    <citation type="submission" date="2018-04" db="EMBL/GenBank/DDBJ databases">
        <title>The genome of golden apple snail Pomacea canaliculata provides insight into stress tolerance and invasive adaptation.</title>
        <authorList>
            <person name="Liu C."/>
            <person name="Liu B."/>
            <person name="Ren Y."/>
            <person name="Zhang Y."/>
            <person name="Wang H."/>
            <person name="Li S."/>
            <person name="Jiang F."/>
            <person name="Yin L."/>
            <person name="Zhang G."/>
            <person name="Qian W."/>
            <person name="Fan W."/>
        </authorList>
    </citation>
    <scope>NUCLEOTIDE SEQUENCE [LARGE SCALE GENOMIC DNA]</scope>
    <source>
        <strain evidence="18">SZHN2017</strain>
        <tissue evidence="18">Muscle</tissue>
    </source>
</reference>
<keyword evidence="19" id="KW-1185">Reference proteome</keyword>
<feature type="transmembrane region" description="Helical" evidence="15">
    <location>
        <begin position="239"/>
        <end position="260"/>
    </location>
</feature>
<evidence type="ECO:0000256" key="4">
    <source>
        <dbReference type="ARBA" id="ARBA00022729"/>
    </source>
</evidence>
<evidence type="ECO:0000256" key="11">
    <source>
        <dbReference type="ARBA" id="ARBA00023239"/>
    </source>
</evidence>
<keyword evidence="7" id="KW-0342">GTP-binding</keyword>
<keyword evidence="10" id="KW-0325">Glycoprotein</keyword>
<dbReference type="EMBL" id="PZQS01000004">
    <property type="protein sequence ID" value="PVD32808.1"/>
    <property type="molecule type" value="Genomic_DNA"/>
</dbReference>
<evidence type="ECO:0000256" key="1">
    <source>
        <dbReference type="ARBA" id="ARBA00004479"/>
    </source>
</evidence>
<accession>A0A2T7PHB8</accession>
<dbReference type="GO" id="GO:0004383">
    <property type="term" value="F:guanylate cyclase activity"/>
    <property type="evidence" value="ECO:0007669"/>
    <property type="project" value="UniProtKB-EC"/>
</dbReference>
<dbReference type="InterPro" id="IPR001828">
    <property type="entry name" value="ANF_lig-bd_rcpt"/>
</dbReference>
<dbReference type="InterPro" id="IPR050401">
    <property type="entry name" value="Cyclic_nucleotide_synthase"/>
</dbReference>
<keyword evidence="11 13" id="KW-0456">Lyase</keyword>
<keyword evidence="3 15" id="KW-0812">Transmembrane</keyword>
<dbReference type="Proteomes" id="UP000245119">
    <property type="component" value="Linkage Group LG4"/>
</dbReference>
<proteinExistence type="inferred from homology"/>
<comment type="similarity">
    <text evidence="13">Belongs to the adenylyl cyclase class-4/guanylyl cyclase family.</text>
</comment>
<dbReference type="GO" id="GO:0004672">
    <property type="term" value="F:protein kinase activity"/>
    <property type="evidence" value="ECO:0007669"/>
    <property type="project" value="InterPro"/>
</dbReference>
<dbReference type="FunFam" id="3.30.70.1230:FF:000004">
    <property type="entry name" value="Guanylate cyclase"/>
    <property type="match status" value="1"/>
</dbReference>
<evidence type="ECO:0000256" key="13">
    <source>
        <dbReference type="RuleBase" id="RU000405"/>
    </source>
</evidence>
<keyword evidence="5" id="KW-0547">Nucleotide-binding</keyword>
<dbReference type="GO" id="GO:0035556">
    <property type="term" value="P:intracellular signal transduction"/>
    <property type="evidence" value="ECO:0007669"/>
    <property type="project" value="InterPro"/>
</dbReference>
<dbReference type="SUPFAM" id="SSF53822">
    <property type="entry name" value="Periplasmic binding protein-like I"/>
    <property type="match status" value="1"/>
</dbReference>
<dbReference type="GO" id="GO:0005524">
    <property type="term" value="F:ATP binding"/>
    <property type="evidence" value="ECO:0007669"/>
    <property type="project" value="InterPro"/>
</dbReference>
<dbReference type="Pfam" id="PF07714">
    <property type="entry name" value="PK_Tyr_Ser-Thr"/>
    <property type="match status" value="1"/>
</dbReference>
<dbReference type="PROSITE" id="PS50125">
    <property type="entry name" value="GUANYLATE_CYCLASE_2"/>
    <property type="match status" value="1"/>
</dbReference>
<evidence type="ECO:0000256" key="12">
    <source>
        <dbReference type="ARBA" id="ARBA00023293"/>
    </source>
</evidence>
<dbReference type="Pfam" id="PF07701">
    <property type="entry name" value="HNOBA"/>
    <property type="match status" value="1"/>
</dbReference>
<gene>
    <name evidence="18" type="ORF">C0Q70_08254</name>
</gene>
<sequence>MVFTQDPECSHLSEAIVNTKSSNSMLVRLFTFNSSNETIFISCVASGGLSAFLTSVESVGMTTGSYAFIHVLWGTWSDVAGTKAQELLHRFDNVLYVVLLTPHLVQLISTTQPTHSNPALQTSSLQDQAGFLEYFHDAILLWAVARSRSSGEALNFTNLTIADSLTRTGELRLDERGQRVRRHALLQVQERRVRRVADLTEDFEIRDDLKWPGGQLPAASTDPPDIKRSDSDMTTSSRIVVSVVAGVLMLLAALFFFRWWKHQKKENSWKIDDSIFKRQHTQQATPQSQTKGHLRRRLLRMETVGTQLPGSITTIDHYMLFTPVGHYKGMVVAVKTIKDKSFKLTKELIADFSKLKELNHDNINTFVGANIEPGNNYILFNYCTKGSLRDVLDNKDIPLDWMFKISFIMDLVSGMRYLHKSPLKSHGNLKSTNCVIDSRWMLKVTDFGAITSSTDDENDDARLLWTAPELLRIKLRPKKGTQKGDVFSFAIIVQEIFLRVDPYEYNKLSTDKIIARVERGDDPPFRPVIPEDSGVPDKGLTLMTSCWEEVPDSRPHFHIIKKRVVELNGGRELNVVDNMLSLMEVYSTRLEQLVAERTAELAQEKARTDRLLYQMLPPSVAEQLKMGRPVVPEFYDSVSIFFSDIVGFTTIASDSKPLEIVEFLNDLYTAFDDVIFKHDVYKVETIGDAYMCVSGCPRRNGRRHSAEIAEMALDLVSTVTSFRIRHRPKETLNVRVGLHTGPCAAGVVGVVMPRYCLFGDTVNMASRMESTGKALHIHISADMNLSLESLDMGFLTLERGVIEIKQKSSSRNTKCSLSVVPSKMNVLTTSGVETCSASTDGSSIHCDADDFSAQQLPFPESSSAWFHFLTPESVFLREVRLSCWTVWISFG</sequence>
<keyword evidence="6 15" id="KW-1133">Transmembrane helix</keyword>
<dbReference type="Gene3D" id="1.10.510.10">
    <property type="entry name" value="Transferase(Phosphotransferase) domain 1"/>
    <property type="match status" value="1"/>
</dbReference>
<keyword evidence="4" id="KW-0732">Signal</keyword>
<dbReference type="GO" id="GO:0007168">
    <property type="term" value="P:receptor guanylyl cyclase signaling pathway"/>
    <property type="evidence" value="ECO:0007669"/>
    <property type="project" value="TreeGrafter"/>
</dbReference>
<evidence type="ECO:0000259" key="17">
    <source>
        <dbReference type="PROSITE" id="PS50125"/>
    </source>
</evidence>
<dbReference type="InterPro" id="IPR000719">
    <property type="entry name" value="Prot_kinase_dom"/>
</dbReference>
<dbReference type="SUPFAM" id="SSF56112">
    <property type="entry name" value="Protein kinase-like (PK-like)"/>
    <property type="match status" value="1"/>
</dbReference>
<organism evidence="18 19">
    <name type="scientific">Pomacea canaliculata</name>
    <name type="common">Golden apple snail</name>
    <dbReference type="NCBI Taxonomy" id="400727"/>
    <lineage>
        <taxon>Eukaryota</taxon>
        <taxon>Metazoa</taxon>
        <taxon>Spiralia</taxon>
        <taxon>Lophotrochozoa</taxon>
        <taxon>Mollusca</taxon>
        <taxon>Gastropoda</taxon>
        <taxon>Caenogastropoda</taxon>
        <taxon>Architaenioglossa</taxon>
        <taxon>Ampullarioidea</taxon>
        <taxon>Ampullariidae</taxon>
        <taxon>Pomacea</taxon>
    </lineage>
</organism>
<dbReference type="InterPro" id="IPR011645">
    <property type="entry name" value="HNOB_dom_associated"/>
</dbReference>
<evidence type="ECO:0000256" key="3">
    <source>
        <dbReference type="ARBA" id="ARBA00022692"/>
    </source>
</evidence>
<dbReference type="Pfam" id="PF01094">
    <property type="entry name" value="ANF_receptor"/>
    <property type="match status" value="1"/>
</dbReference>
<evidence type="ECO:0000259" key="16">
    <source>
        <dbReference type="PROSITE" id="PS50011"/>
    </source>
</evidence>
<dbReference type="PROSITE" id="PS00452">
    <property type="entry name" value="GUANYLATE_CYCLASE_1"/>
    <property type="match status" value="1"/>
</dbReference>
<evidence type="ECO:0000256" key="14">
    <source>
        <dbReference type="RuleBase" id="RU003431"/>
    </source>
</evidence>
<dbReference type="InterPro" id="IPR018297">
    <property type="entry name" value="A/G_cyclase_CS"/>
</dbReference>
<evidence type="ECO:0000313" key="19">
    <source>
        <dbReference type="Proteomes" id="UP000245119"/>
    </source>
</evidence>